<protein>
    <recommendedName>
        <fullName evidence="6">DUF1640 domain-containing protein</fullName>
    </recommendedName>
</protein>
<dbReference type="EMBL" id="LUUJ01000086">
    <property type="protein sequence ID" value="OAI14779.1"/>
    <property type="molecule type" value="Genomic_DNA"/>
</dbReference>
<feature type="transmembrane region" description="Helical" evidence="1">
    <location>
        <begin position="101"/>
        <end position="121"/>
    </location>
</feature>
<evidence type="ECO:0008006" key="6">
    <source>
        <dbReference type="Google" id="ProtNLM"/>
    </source>
</evidence>
<gene>
    <name evidence="3" type="ORF">A1356_06515</name>
    <name evidence="2" type="ORF">A1507_00810</name>
</gene>
<dbReference type="Gene3D" id="1.20.5.340">
    <property type="match status" value="1"/>
</dbReference>
<organism evidence="2 5">
    <name type="scientific">Methylomonas koyamae</name>
    <dbReference type="NCBI Taxonomy" id="702114"/>
    <lineage>
        <taxon>Bacteria</taxon>
        <taxon>Pseudomonadati</taxon>
        <taxon>Pseudomonadota</taxon>
        <taxon>Gammaproteobacteria</taxon>
        <taxon>Methylococcales</taxon>
        <taxon>Methylococcaceae</taxon>
        <taxon>Methylomonas</taxon>
    </lineage>
</organism>
<reference evidence="2 5" key="1">
    <citation type="submission" date="2016-03" db="EMBL/GenBank/DDBJ databases">
        <authorList>
            <person name="Ploux O."/>
        </authorList>
    </citation>
    <scope>NUCLEOTIDE SEQUENCE [LARGE SCALE GENOMIC DNA]</scope>
    <source>
        <strain evidence="2 5">R-45378</strain>
    </source>
</reference>
<keyword evidence="1" id="KW-0812">Transmembrane</keyword>
<evidence type="ECO:0000313" key="4">
    <source>
        <dbReference type="Proteomes" id="UP000077734"/>
    </source>
</evidence>
<keyword evidence="1" id="KW-1133">Transmembrane helix</keyword>
<dbReference type="OrthoDB" id="5571890at2"/>
<name>A0A177PE98_9GAMM</name>
<comment type="caution">
    <text evidence="2">The sequence shown here is derived from an EMBL/GenBank/DDBJ whole genome shotgun (WGS) entry which is preliminary data.</text>
</comment>
<proteinExistence type="predicted"/>
<sequence length="124" mass="13950">MNAIPFDTLKFALRLKAAGFTEAQAEVITEMQKEVVDNTLEQARHDFHLDDVSTKRDLKDLEVVLRTEIKALESELSHKIELLRADAGRDQAETKADLTRWIIAAGFLQTTVIVAVLLKIAHLI</sequence>
<accession>A0A177PE98</accession>
<keyword evidence="4" id="KW-1185">Reference proteome</keyword>
<dbReference type="KEGG" id="mko:MKLM6_0625"/>
<dbReference type="AlphaFoldDB" id="A0A177PE98"/>
<dbReference type="RefSeq" id="WP_064020439.1">
    <property type="nucleotide sequence ID" value="NZ_CP023669.1"/>
</dbReference>
<reference evidence="3 4" key="2">
    <citation type="submission" date="2016-03" db="EMBL/GenBank/DDBJ databases">
        <authorList>
            <person name="Heylen K."/>
            <person name="De Vos P."/>
            <person name="Vekeman B."/>
        </authorList>
    </citation>
    <scope>NUCLEOTIDE SEQUENCE [LARGE SCALE GENOMIC DNA]</scope>
    <source>
        <strain evidence="3 4">R-49807</strain>
    </source>
</reference>
<evidence type="ECO:0000313" key="5">
    <source>
        <dbReference type="Proteomes" id="UP000077857"/>
    </source>
</evidence>
<dbReference type="EMBL" id="LUUL01000055">
    <property type="protein sequence ID" value="OAI28511.1"/>
    <property type="molecule type" value="Genomic_DNA"/>
</dbReference>
<evidence type="ECO:0000313" key="3">
    <source>
        <dbReference type="EMBL" id="OAI28511.1"/>
    </source>
</evidence>
<evidence type="ECO:0000256" key="1">
    <source>
        <dbReference type="SAM" id="Phobius"/>
    </source>
</evidence>
<dbReference type="Proteomes" id="UP000077734">
    <property type="component" value="Unassembled WGS sequence"/>
</dbReference>
<evidence type="ECO:0000313" key="2">
    <source>
        <dbReference type="EMBL" id="OAI14779.1"/>
    </source>
</evidence>
<dbReference type="Proteomes" id="UP000077857">
    <property type="component" value="Unassembled WGS sequence"/>
</dbReference>
<keyword evidence="1" id="KW-0472">Membrane</keyword>